<dbReference type="PATRIC" id="fig|1454003.3.peg.1782"/>
<name>A0A011ND34_9PROT</name>
<reference evidence="1 2" key="1">
    <citation type="submission" date="2014-02" db="EMBL/GenBank/DDBJ databases">
        <title>Expanding our view of genomic diversity in Candidatus Accumulibacter clades.</title>
        <authorList>
            <person name="Skennerton C.T."/>
            <person name="Barr J.J."/>
            <person name="Slater F.R."/>
            <person name="Bond P.L."/>
            <person name="Tyson G.W."/>
        </authorList>
    </citation>
    <scope>NUCLEOTIDE SEQUENCE [LARGE SCALE GENOMIC DNA]</scope>
    <source>
        <strain evidence="2">BA-92</strain>
    </source>
</reference>
<gene>
    <name evidence="1" type="ORF">AW10_01731</name>
</gene>
<evidence type="ECO:0000313" key="2">
    <source>
        <dbReference type="Proteomes" id="UP000021816"/>
    </source>
</evidence>
<accession>A0A011ND34</accession>
<dbReference type="Proteomes" id="UP000021816">
    <property type="component" value="Unassembled WGS sequence"/>
</dbReference>
<comment type="caution">
    <text evidence="1">The sequence shown here is derived from an EMBL/GenBank/DDBJ whole genome shotgun (WGS) entry which is preliminary data.</text>
</comment>
<dbReference type="AlphaFoldDB" id="A0A011ND34"/>
<proteinExistence type="predicted"/>
<protein>
    <submittedName>
        <fullName evidence="1">Uncharacterized protein</fullName>
    </submittedName>
</protein>
<organism evidence="1 2">
    <name type="scientific">Candidatus Accumulibacter appositus</name>
    <dbReference type="NCBI Taxonomy" id="1454003"/>
    <lineage>
        <taxon>Bacteria</taxon>
        <taxon>Pseudomonadati</taxon>
        <taxon>Pseudomonadota</taxon>
        <taxon>Betaproteobacteria</taxon>
        <taxon>Candidatus Accumulibacter</taxon>
    </lineage>
</organism>
<dbReference type="EMBL" id="JEMX01000030">
    <property type="protein sequence ID" value="EXI80588.1"/>
    <property type="molecule type" value="Genomic_DNA"/>
</dbReference>
<sequence>MNVSDETVLQFFRDLVRDFSQAHFSEAEFLQQQYAVIEAYVEHFPVNERESRALAWIEANAGQYRQQWQLQAAMGRRQMQSNLGY</sequence>
<evidence type="ECO:0000313" key="1">
    <source>
        <dbReference type="EMBL" id="EXI80588.1"/>
    </source>
</evidence>